<dbReference type="UniPathway" id="UPA00204"/>
<feature type="binding site" evidence="10">
    <location>
        <position position="409"/>
    </location>
    <ligand>
        <name>L-glutamate</name>
        <dbReference type="ChEBI" id="CHEBI:29985"/>
    </ligand>
</feature>
<protein>
    <recommendedName>
        <fullName evidence="11">Glutathione hydrolase proenzyme</fullName>
        <ecNumber evidence="11">2.3.2.2</ecNumber>
        <ecNumber evidence="11">3.4.19.13</ecNumber>
    </recommendedName>
    <component>
        <recommendedName>
            <fullName evidence="11">Glutathione hydrolase large chain</fullName>
        </recommendedName>
    </component>
    <component>
        <recommendedName>
            <fullName evidence="11">Glutathione hydrolase small chain</fullName>
        </recommendedName>
    </component>
</protein>
<dbReference type="InterPro" id="IPR051792">
    <property type="entry name" value="GGT_bact"/>
</dbReference>
<evidence type="ECO:0000256" key="10">
    <source>
        <dbReference type="PIRSR" id="PIRSR600101-2"/>
    </source>
</evidence>
<dbReference type="InterPro" id="IPR043138">
    <property type="entry name" value="GGT_lsub"/>
</dbReference>
<dbReference type="EMBL" id="FXAW01000004">
    <property type="protein sequence ID" value="SMG35639.1"/>
    <property type="molecule type" value="Genomic_DNA"/>
</dbReference>
<dbReference type="GO" id="GO:0036374">
    <property type="term" value="F:glutathione hydrolase activity"/>
    <property type="evidence" value="ECO:0007669"/>
    <property type="project" value="UniProtKB-UniRule"/>
</dbReference>
<keyword evidence="4 11" id="KW-0808">Transferase</keyword>
<dbReference type="OrthoDB" id="9781342at2"/>
<evidence type="ECO:0000256" key="9">
    <source>
        <dbReference type="PIRSR" id="PIRSR600101-1"/>
    </source>
</evidence>
<dbReference type="Proteomes" id="UP000193804">
    <property type="component" value="Unassembled WGS sequence"/>
</dbReference>
<dbReference type="EC" id="2.3.2.2" evidence="11"/>
<comment type="PTM">
    <text evidence="11">Cleaved by autocatalysis into a large and a small subunit.</text>
</comment>
<evidence type="ECO:0000256" key="1">
    <source>
        <dbReference type="ARBA" id="ARBA00001049"/>
    </source>
</evidence>
<accession>A0A1X7K3V1</accession>
<comment type="catalytic activity">
    <reaction evidence="8 11">
        <text>an N-terminal (5-L-glutamyl)-[peptide] + an alpha-amino acid = 5-L-glutamyl amino acid + an N-terminal L-alpha-aminoacyl-[peptide]</text>
        <dbReference type="Rhea" id="RHEA:23904"/>
        <dbReference type="Rhea" id="RHEA-COMP:9780"/>
        <dbReference type="Rhea" id="RHEA-COMP:9795"/>
        <dbReference type="ChEBI" id="CHEBI:77644"/>
        <dbReference type="ChEBI" id="CHEBI:78597"/>
        <dbReference type="ChEBI" id="CHEBI:78599"/>
        <dbReference type="ChEBI" id="CHEBI:78608"/>
        <dbReference type="EC" id="2.3.2.2"/>
    </reaction>
</comment>
<dbReference type="NCBIfam" id="TIGR00066">
    <property type="entry name" value="g_glut_trans"/>
    <property type="match status" value="1"/>
</dbReference>
<dbReference type="AlphaFoldDB" id="A0A1X7K3V1"/>
<evidence type="ECO:0000256" key="8">
    <source>
        <dbReference type="ARBA" id="ARBA00047417"/>
    </source>
</evidence>
<dbReference type="PANTHER" id="PTHR43199">
    <property type="entry name" value="GLUTATHIONE HYDROLASE"/>
    <property type="match status" value="1"/>
</dbReference>
<proteinExistence type="inferred from homology"/>
<evidence type="ECO:0000313" key="13">
    <source>
        <dbReference type="Proteomes" id="UP000193804"/>
    </source>
</evidence>
<keyword evidence="11" id="KW-0317">Glutathione biosynthesis</keyword>
<evidence type="ECO:0000256" key="5">
    <source>
        <dbReference type="ARBA" id="ARBA00022801"/>
    </source>
</evidence>
<name>A0A1X7K3V1_9BACT</name>
<organism evidence="12 13">
    <name type="scientific">Marivirga sericea</name>
    <dbReference type="NCBI Taxonomy" id="1028"/>
    <lineage>
        <taxon>Bacteria</taxon>
        <taxon>Pseudomonadati</taxon>
        <taxon>Bacteroidota</taxon>
        <taxon>Cytophagia</taxon>
        <taxon>Cytophagales</taxon>
        <taxon>Marivirgaceae</taxon>
        <taxon>Marivirga</taxon>
    </lineage>
</organism>
<keyword evidence="13" id="KW-1185">Reference proteome</keyword>
<dbReference type="SUPFAM" id="SSF56235">
    <property type="entry name" value="N-terminal nucleophile aminohydrolases (Ntn hydrolases)"/>
    <property type="match status" value="1"/>
</dbReference>
<dbReference type="GO" id="GO:0006751">
    <property type="term" value="P:glutathione catabolic process"/>
    <property type="evidence" value="ECO:0007669"/>
    <property type="project" value="UniProtKB-UniRule"/>
</dbReference>
<feature type="binding site" evidence="10">
    <location>
        <position position="460"/>
    </location>
    <ligand>
        <name>L-glutamate</name>
        <dbReference type="ChEBI" id="CHEBI:29985"/>
    </ligand>
</feature>
<evidence type="ECO:0000256" key="2">
    <source>
        <dbReference type="ARBA" id="ARBA00001089"/>
    </source>
</evidence>
<feature type="binding site" evidence="10">
    <location>
        <position position="93"/>
    </location>
    <ligand>
        <name>L-glutamate</name>
        <dbReference type="ChEBI" id="CHEBI:29985"/>
    </ligand>
</feature>
<comment type="similarity">
    <text evidence="3 11">Belongs to the gamma-glutamyltransferase family.</text>
</comment>
<dbReference type="EC" id="3.4.19.13" evidence="11"/>
<gene>
    <name evidence="12" type="ORF">SAMN05661096_02364</name>
</gene>
<evidence type="ECO:0000256" key="3">
    <source>
        <dbReference type="ARBA" id="ARBA00009381"/>
    </source>
</evidence>
<feature type="active site" description="Nucleophile" evidence="9">
    <location>
        <position position="367"/>
    </location>
</feature>
<comment type="catalytic activity">
    <reaction evidence="1 11">
        <text>an S-substituted glutathione + H2O = an S-substituted L-cysteinylglycine + L-glutamate</text>
        <dbReference type="Rhea" id="RHEA:59468"/>
        <dbReference type="ChEBI" id="CHEBI:15377"/>
        <dbReference type="ChEBI" id="CHEBI:29985"/>
        <dbReference type="ChEBI" id="CHEBI:90779"/>
        <dbReference type="ChEBI" id="CHEBI:143103"/>
        <dbReference type="EC" id="3.4.19.13"/>
    </reaction>
</comment>
<keyword evidence="6 11" id="KW-0865">Zymogen</keyword>
<dbReference type="PRINTS" id="PR01210">
    <property type="entry name" value="GGTRANSPTASE"/>
</dbReference>
<evidence type="ECO:0000256" key="11">
    <source>
        <dbReference type="RuleBase" id="RU368036"/>
    </source>
</evidence>
<dbReference type="GO" id="GO:0006750">
    <property type="term" value="P:glutathione biosynthetic process"/>
    <property type="evidence" value="ECO:0007669"/>
    <property type="project" value="UniProtKB-KW"/>
</dbReference>
<evidence type="ECO:0000256" key="7">
    <source>
        <dbReference type="ARBA" id="ARBA00023315"/>
    </source>
</evidence>
<dbReference type="InterPro" id="IPR029055">
    <property type="entry name" value="Ntn_hydrolases_N"/>
</dbReference>
<dbReference type="Gene3D" id="1.10.246.130">
    <property type="match status" value="1"/>
</dbReference>
<dbReference type="Pfam" id="PF01019">
    <property type="entry name" value="G_glu_transpept"/>
    <property type="match status" value="1"/>
</dbReference>
<evidence type="ECO:0000313" key="12">
    <source>
        <dbReference type="EMBL" id="SMG35639.1"/>
    </source>
</evidence>
<dbReference type="GO" id="GO:0103068">
    <property type="term" value="F:leukotriene C4 gamma-glutamyl transferase activity"/>
    <property type="evidence" value="ECO:0007669"/>
    <property type="project" value="UniProtKB-EC"/>
</dbReference>
<dbReference type="InterPro" id="IPR043137">
    <property type="entry name" value="GGT_ssub_C"/>
</dbReference>
<comment type="pathway">
    <text evidence="11">Sulfur metabolism; glutathione metabolism.</text>
</comment>
<feature type="binding site" evidence="10">
    <location>
        <begin position="438"/>
        <end position="439"/>
    </location>
    <ligand>
        <name>L-glutamate</name>
        <dbReference type="ChEBI" id="CHEBI:29985"/>
    </ligand>
</feature>
<dbReference type="PANTHER" id="PTHR43199:SF1">
    <property type="entry name" value="GLUTATHIONE HYDROLASE PROENZYME"/>
    <property type="match status" value="1"/>
</dbReference>
<comment type="subunit">
    <text evidence="11">This enzyme consists of two polypeptide chains, which are synthesized in precursor form from a single polypeptide.</text>
</comment>
<keyword evidence="7 11" id="KW-0012">Acyltransferase</keyword>
<dbReference type="Gene3D" id="3.60.20.40">
    <property type="match status" value="1"/>
</dbReference>
<comment type="catalytic activity">
    <reaction evidence="2 11">
        <text>glutathione + H2O = L-cysteinylglycine + L-glutamate</text>
        <dbReference type="Rhea" id="RHEA:28807"/>
        <dbReference type="ChEBI" id="CHEBI:15377"/>
        <dbReference type="ChEBI" id="CHEBI:29985"/>
        <dbReference type="ChEBI" id="CHEBI:57925"/>
        <dbReference type="ChEBI" id="CHEBI:61694"/>
        <dbReference type="EC" id="3.4.19.13"/>
    </reaction>
</comment>
<sequence length="558" mass="61265">MKNLSVFSLFLVINISAVFSQNHYGKNGMVASASTYASQAGIEILKAGGNAVDAAIATTFTLAVTWPFAGNIGGGGFMVIHTENGEVTTFDFREKAPFASSKDMFLDKNGKLKSGSNHNTALAIGVPGTVAGLYDAHQKYGLIPWEKLLERAIQLAESGFPLPKSLANDFFQFAEAPEKYPEMQSFIKRDGKVVGFGEDWKQPALAETLKKIQKEGKKGFYEGEIAEALADYIQSQDGIITKEDLAQYEAIERSPIQSTFKGYQLYGMPLPSSGGVTITQMMNMWEQLEETPIIGSVQYYHILAEIMRIAFRDRAKYLGDQDFIEIPELEKLLSDEYATELLEGINFDKAGESTVTEIHSIHEGQETTHLSVMDANGMAVSMTTTLEQGYGVKMQSPDLGFLLNNEMGDFNAVPGKTTNNGQIGTPANTIEAGKRMLSSMSPFIITKNNYPFLVIGSPGGRTIINTVFQTILGTTVYDYPMAQAIEAPKIHHQWLPDRIIYEEYKMAPETLKALEAMGHEIQMRSFLGRLMGIKYNAETEFMEGAADSSSPDGGVAAY</sequence>
<evidence type="ECO:0000256" key="6">
    <source>
        <dbReference type="ARBA" id="ARBA00023145"/>
    </source>
</evidence>
<dbReference type="STRING" id="1028.SAMN05661096_02364"/>
<reference evidence="13" key="1">
    <citation type="submission" date="2017-04" db="EMBL/GenBank/DDBJ databases">
        <authorList>
            <person name="Varghese N."/>
            <person name="Submissions S."/>
        </authorList>
    </citation>
    <scope>NUCLEOTIDE SEQUENCE [LARGE SCALE GENOMIC DNA]</scope>
    <source>
        <strain evidence="13">DSM 4125</strain>
    </source>
</reference>
<dbReference type="InterPro" id="IPR000101">
    <property type="entry name" value="GGT_peptidase"/>
</dbReference>
<evidence type="ECO:0000256" key="4">
    <source>
        <dbReference type="ARBA" id="ARBA00022679"/>
    </source>
</evidence>
<keyword evidence="5 11" id="KW-0378">Hydrolase</keyword>